<reference evidence="2 3" key="1">
    <citation type="journal article" date="2018" name="Gigascience">
        <title>Genomes of trombidid mites reveal novel predicted allergens and laterally-transferred genes associated with secondary metabolism.</title>
        <authorList>
            <person name="Dong X."/>
            <person name="Chaisiri K."/>
            <person name="Xia D."/>
            <person name="Armstrong S.D."/>
            <person name="Fang Y."/>
            <person name="Donnelly M.J."/>
            <person name="Kadowaki T."/>
            <person name="McGarry J.W."/>
            <person name="Darby A.C."/>
            <person name="Makepeace B.L."/>
        </authorList>
    </citation>
    <scope>NUCLEOTIDE SEQUENCE [LARGE SCALE GENOMIC DNA]</scope>
    <source>
        <strain evidence="2">UoL-WK</strain>
    </source>
</reference>
<feature type="compositionally biased region" description="Basic and acidic residues" evidence="1">
    <location>
        <begin position="117"/>
        <end position="150"/>
    </location>
</feature>
<gene>
    <name evidence="2" type="ORF">B4U79_11614</name>
</gene>
<feature type="compositionally biased region" description="Basic and acidic residues" evidence="1">
    <location>
        <begin position="191"/>
        <end position="219"/>
    </location>
</feature>
<dbReference type="EMBL" id="NCKU01003864">
    <property type="protein sequence ID" value="RWS06806.1"/>
    <property type="molecule type" value="Genomic_DNA"/>
</dbReference>
<evidence type="ECO:0000313" key="3">
    <source>
        <dbReference type="Proteomes" id="UP000285301"/>
    </source>
</evidence>
<proteinExistence type="predicted"/>
<feature type="compositionally biased region" description="Basic and acidic residues" evidence="1">
    <location>
        <begin position="286"/>
        <end position="302"/>
    </location>
</feature>
<feature type="region of interest" description="Disordered" evidence="1">
    <location>
        <begin position="257"/>
        <end position="306"/>
    </location>
</feature>
<dbReference type="Proteomes" id="UP000285301">
    <property type="component" value="Unassembled WGS sequence"/>
</dbReference>
<feature type="compositionally biased region" description="Basic and acidic residues" evidence="1">
    <location>
        <begin position="175"/>
        <end position="184"/>
    </location>
</feature>
<dbReference type="AlphaFoldDB" id="A0A443QUX7"/>
<comment type="caution">
    <text evidence="2">The sequence shown here is derived from an EMBL/GenBank/DDBJ whole genome shotgun (WGS) entry which is preliminary data.</text>
</comment>
<protein>
    <submittedName>
        <fullName evidence="2">Uncharacterized protein</fullName>
    </submittedName>
</protein>
<evidence type="ECO:0000313" key="2">
    <source>
        <dbReference type="EMBL" id="RWS06806.1"/>
    </source>
</evidence>
<feature type="compositionally biased region" description="Polar residues" evidence="1">
    <location>
        <begin position="163"/>
        <end position="174"/>
    </location>
</feature>
<name>A0A443QUX7_9ACAR</name>
<accession>A0A443QUX7</accession>
<keyword evidence="3" id="KW-1185">Reference proteome</keyword>
<dbReference type="Gene3D" id="3.30.200.20">
    <property type="entry name" value="Phosphorylase Kinase, domain 1"/>
    <property type="match status" value="1"/>
</dbReference>
<evidence type="ECO:0000256" key="1">
    <source>
        <dbReference type="SAM" id="MobiDB-lite"/>
    </source>
</evidence>
<feature type="region of interest" description="Disordered" evidence="1">
    <location>
        <begin position="117"/>
        <end position="223"/>
    </location>
</feature>
<sequence>MVRSNMDNAYARFAARPKGSFSESPIMEKRDVLMNSLGKNYSLGMPPSPKLAQRPAHLRPNFTSSAARQKWMPGTSFYRFRCVIKFREHNIGHPATARKESISWELPATLPKVLRETSRQSKEANQAKEVNKAEEVRRKKVEESESKVEKVVNGTHGDAGSVASETIVSKSAQPRSDHKREAKDGAIASLLEEKSEIGEKNGENEAKRNEKKSTVKDNDLQPTSKNFKHAHFVLNILLFANCAQPFHVSLKADQKASAKMKKKKKPEPEEREASAPQKAHKTTHTKSSDERAEIAPKADTGKRTQKLRFRKYSAEDFSFIRVLGRGSFGKVRSSLLPSIM</sequence>
<organism evidence="2 3">
    <name type="scientific">Dinothrombium tinctorium</name>
    <dbReference type="NCBI Taxonomy" id="1965070"/>
    <lineage>
        <taxon>Eukaryota</taxon>
        <taxon>Metazoa</taxon>
        <taxon>Ecdysozoa</taxon>
        <taxon>Arthropoda</taxon>
        <taxon>Chelicerata</taxon>
        <taxon>Arachnida</taxon>
        <taxon>Acari</taxon>
        <taxon>Acariformes</taxon>
        <taxon>Trombidiformes</taxon>
        <taxon>Prostigmata</taxon>
        <taxon>Anystina</taxon>
        <taxon>Parasitengona</taxon>
        <taxon>Trombidioidea</taxon>
        <taxon>Trombidiidae</taxon>
        <taxon>Dinothrombium</taxon>
    </lineage>
</organism>
<dbReference type="OrthoDB" id="10047816at2759"/>